<sequence length="94" mass="9790">MLRREFVGTSPGAQEAPDDDIDVGFGGSSLDGAALVRPTERTPEKSGGAAGEAEAEPPEGVEEPDEPGKRKSGLMPAALASATWRWIAVLDIRS</sequence>
<feature type="region of interest" description="Disordered" evidence="1">
    <location>
        <begin position="1"/>
        <end position="74"/>
    </location>
</feature>
<feature type="compositionally biased region" description="Acidic residues" evidence="1">
    <location>
        <begin position="53"/>
        <end position="65"/>
    </location>
</feature>
<comment type="caution">
    <text evidence="2">The sequence shown here is derived from an EMBL/GenBank/DDBJ whole genome shotgun (WGS) entry which is preliminary data.</text>
</comment>
<dbReference type="Proteomes" id="UP000077202">
    <property type="component" value="Unassembled WGS sequence"/>
</dbReference>
<reference evidence="2" key="1">
    <citation type="submission" date="2016-03" db="EMBL/GenBank/DDBJ databases">
        <title>Mechanisms controlling the formation of the plant cell surface in tip-growing cells are functionally conserved among land plants.</title>
        <authorList>
            <person name="Honkanen S."/>
            <person name="Jones V.A."/>
            <person name="Morieri G."/>
            <person name="Champion C."/>
            <person name="Hetherington A.J."/>
            <person name="Kelly S."/>
            <person name="Saint-Marcoux D."/>
            <person name="Proust H."/>
            <person name="Prescott H."/>
            <person name="Dolan L."/>
        </authorList>
    </citation>
    <scope>NUCLEOTIDE SEQUENCE [LARGE SCALE GENOMIC DNA]</scope>
    <source>
        <tissue evidence="2">Whole gametophyte</tissue>
    </source>
</reference>
<organism evidence="2 3">
    <name type="scientific">Marchantia polymorpha subsp. ruderalis</name>
    <dbReference type="NCBI Taxonomy" id="1480154"/>
    <lineage>
        <taxon>Eukaryota</taxon>
        <taxon>Viridiplantae</taxon>
        <taxon>Streptophyta</taxon>
        <taxon>Embryophyta</taxon>
        <taxon>Marchantiophyta</taxon>
        <taxon>Marchantiopsida</taxon>
        <taxon>Marchantiidae</taxon>
        <taxon>Marchantiales</taxon>
        <taxon>Marchantiaceae</taxon>
        <taxon>Marchantia</taxon>
    </lineage>
</organism>
<proteinExistence type="predicted"/>
<keyword evidence="3" id="KW-1185">Reference proteome</keyword>
<evidence type="ECO:0000256" key="1">
    <source>
        <dbReference type="SAM" id="MobiDB-lite"/>
    </source>
</evidence>
<name>A0A176WF38_MARPO</name>
<gene>
    <name evidence="2" type="ORF">AXG93_2142s1000</name>
</gene>
<dbReference type="EMBL" id="LVLJ01001054">
    <property type="protein sequence ID" value="OAE31524.1"/>
    <property type="molecule type" value="Genomic_DNA"/>
</dbReference>
<accession>A0A176WF38</accession>
<evidence type="ECO:0000313" key="2">
    <source>
        <dbReference type="EMBL" id="OAE31524.1"/>
    </source>
</evidence>
<dbReference type="AlphaFoldDB" id="A0A176WF38"/>
<protein>
    <submittedName>
        <fullName evidence="2">Uncharacterized protein</fullName>
    </submittedName>
</protein>
<evidence type="ECO:0000313" key="3">
    <source>
        <dbReference type="Proteomes" id="UP000077202"/>
    </source>
</evidence>